<dbReference type="AlphaFoldDB" id="A0A7D7QK89"/>
<protein>
    <recommendedName>
        <fullName evidence="5">RHS repeat protein</fullName>
    </recommendedName>
</protein>
<evidence type="ECO:0000313" key="1">
    <source>
        <dbReference type="EMBL" id="MBA5246531.1"/>
    </source>
</evidence>
<name>A0A7D7QK89_9FLAO</name>
<dbReference type="Proteomes" id="UP000539710">
    <property type="component" value="Unassembled WGS sequence"/>
</dbReference>
<reference evidence="4" key="2">
    <citation type="submission" date="2020-07" db="EMBL/GenBank/DDBJ databases">
        <title>Flavobacterium sp. xlx-214.</title>
        <authorList>
            <person name="Yang C."/>
        </authorList>
    </citation>
    <scope>NUCLEOTIDE SEQUENCE [LARGE SCALE GENOMIC DNA]</scope>
    <source>
        <strain evidence="4">CX-624</strain>
    </source>
</reference>
<evidence type="ECO:0008006" key="5">
    <source>
        <dbReference type="Google" id="ProtNLM"/>
    </source>
</evidence>
<proteinExistence type="predicted"/>
<evidence type="ECO:0000313" key="2">
    <source>
        <dbReference type="EMBL" id="QMS98105.1"/>
    </source>
</evidence>
<accession>A0A7D7QK89</accession>
<dbReference type="KEGG" id="cbau:H1R16_10415"/>
<reference evidence="1" key="3">
    <citation type="submission" date="2020-07" db="EMBL/GenBank/DDBJ databases">
        <authorList>
            <person name="Yang C."/>
        </authorList>
    </citation>
    <scope>NUCLEOTIDE SEQUENCE</scope>
    <source>
        <strain evidence="1">Cx-624</strain>
    </source>
</reference>
<gene>
    <name evidence="2" type="ORF">H1R16_10415</name>
    <name evidence="1" type="ORF">H2507_05050</name>
</gene>
<keyword evidence="4" id="KW-1185">Reference proteome</keyword>
<dbReference type="RefSeq" id="WP_181886609.1">
    <property type="nucleotide sequence ID" value="NZ_CP059472.1"/>
</dbReference>
<sequence>MSYHPANSERFSKASEVGLGWSLYGTGGLIYREINKYSGIPTDLYYYNFFGKSGKFTFSQDSSGVRHLTKLTNDKLMISFAPSANDFKFTVTDVDGVSYIFDTRDKAYAYVGAMEFNYAGAYYLTEVLDTGMQQLFTLVYVEDIYTQPGKYATVIPVKSLKISSISSAFGTISFQYTIDSSLRKKDSDQFKLNVLELKTTSGKVIQKFGFESSSSPFVYPLGYMPVPPDPCGHSHVQNKRVLSKLLKYSKTNTFQQTEFFYGQAITGNWTLPLGLCFSNEEENPAYLGQGLLKRIKLPTGAEIKYQYEPHQYYVNKNSSYYFTNNAPPNAVLDREAQYYEDVGEFPFNFTGGTVLGLFNLPHNPDNSEGASYLAYTFDVHSYYDNPILPEGQQGSVNFSLVGGIQTPQGVKFLPGNQSFQINGTGGTGYVVIKRIRYKSLPLPNYSTGKGVRIKKIEYYDNNTIIPDQTKQYSYQNFSDNQMPSGFLNDFGNQNSVVYKNVKEVTGNQAGYTKYFFKAMNDYPENINTDSAAVTNSNLRYGSLKYVNILDKGLHYKTQIFNNDNVKKAEEYSEFEFSETEAATYTTGYELETIGRNALITKQITSSTAFYSDGSRTEVTESVRDTRDLNVISQKTTGADGIVTMQTTTYPWSLVLTDPRLWNANIRSFPLITETKRNGTLISKQETKYENTSHFFPTSQVSYLPDNPAQGVKNISYDIYDDKGNLVQFTEFPDVGTGKSTTVIWGYNKTVPIAKVEGAKFSEIPAALISSIVSASNSDANATSAQEAATEWALVEALNLFRTNTAMKDFMISCYTYDPLVGVTKMIPPTGLMETYQYDTYNRLHRVLDVNGVALKEYQYNYKQ</sequence>
<reference evidence="2 3" key="1">
    <citation type="submission" date="2020-07" db="EMBL/GenBank/DDBJ databases">
        <title>Chryseobacterium sp.cx-624.</title>
        <authorList>
            <person name="Yang C."/>
        </authorList>
    </citation>
    <scope>NUCLEOTIDE SEQUENCE [LARGE SCALE GENOMIC DNA]</scope>
    <source>
        <strain evidence="2">Cx-624</strain>
        <strain evidence="3">cx-624</strain>
    </source>
</reference>
<organism evidence="2 3">
    <name type="scientific">Marnyiella aurantia</name>
    <dbReference type="NCBI Taxonomy" id="2758037"/>
    <lineage>
        <taxon>Bacteria</taxon>
        <taxon>Pseudomonadati</taxon>
        <taxon>Bacteroidota</taxon>
        <taxon>Flavobacteriia</taxon>
        <taxon>Flavobacteriales</taxon>
        <taxon>Weeksellaceae</taxon>
        <taxon>Marnyiella</taxon>
    </lineage>
</organism>
<evidence type="ECO:0000313" key="4">
    <source>
        <dbReference type="Proteomes" id="UP000539710"/>
    </source>
</evidence>
<dbReference type="EMBL" id="JACEUX010000001">
    <property type="protein sequence ID" value="MBA5246531.1"/>
    <property type="molecule type" value="Genomic_DNA"/>
</dbReference>
<dbReference type="Proteomes" id="UP000515349">
    <property type="component" value="Chromosome"/>
</dbReference>
<dbReference type="EMBL" id="CP059472">
    <property type="protein sequence ID" value="QMS98105.1"/>
    <property type="molecule type" value="Genomic_DNA"/>
</dbReference>
<evidence type="ECO:0000313" key="3">
    <source>
        <dbReference type="Proteomes" id="UP000515349"/>
    </source>
</evidence>